<gene>
    <name evidence="2" type="ORF">WJX75_004892</name>
</gene>
<accession>A0ABR2Z2Y4</accession>
<dbReference type="EMBL" id="JALJOT010000001">
    <property type="protein sequence ID" value="KAK9918547.1"/>
    <property type="molecule type" value="Genomic_DNA"/>
</dbReference>
<organism evidence="2 3">
    <name type="scientific">Coccomyxa subellipsoidea</name>
    <dbReference type="NCBI Taxonomy" id="248742"/>
    <lineage>
        <taxon>Eukaryota</taxon>
        <taxon>Viridiplantae</taxon>
        <taxon>Chlorophyta</taxon>
        <taxon>core chlorophytes</taxon>
        <taxon>Trebouxiophyceae</taxon>
        <taxon>Trebouxiophyceae incertae sedis</taxon>
        <taxon>Coccomyxaceae</taxon>
        <taxon>Coccomyxa</taxon>
    </lineage>
</organism>
<proteinExistence type="predicted"/>
<dbReference type="Proteomes" id="UP001491310">
    <property type="component" value="Unassembled WGS sequence"/>
</dbReference>
<dbReference type="Pfam" id="PF17921">
    <property type="entry name" value="Integrase_H2C2"/>
    <property type="match status" value="1"/>
</dbReference>
<dbReference type="InterPro" id="IPR041588">
    <property type="entry name" value="Integrase_H2C2"/>
</dbReference>
<dbReference type="Gene3D" id="1.10.340.70">
    <property type="match status" value="1"/>
</dbReference>
<evidence type="ECO:0000259" key="1">
    <source>
        <dbReference type="Pfam" id="PF17921"/>
    </source>
</evidence>
<protein>
    <recommendedName>
        <fullName evidence="1">Integrase zinc-binding domain-containing protein</fullName>
    </recommendedName>
</protein>
<evidence type="ECO:0000313" key="2">
    <source>
        <dbReference type="EMBL" id="KAK9918547.1"/>
    </source>
</evidence>
<feature type="domain" description="Integrase zinc-binding" evidence="1">
    <location>
        <begin position="35"/>
        <end position="65"/>
    </location>
</feature>
<keyword evidence="3" id="KW-1185">Reference proteome</keyword>
<name>A0ABR2Z2Y4_9CHLO</name>
<evidence type="ECO:0000313" key="3">
    <source>
        <dbReference type="Proteomes" id="UP001491310"/>
    </source>
</evidence>
<comment type="caution">
    <text evidence="2">The sequence shown here is derived from an EMBL/GenBank/DDBJ whole genome shotgun (WGS) entry which is preliminary data.</text>
</comment>
<sequence>MWRCSIEGSPHPVKTVTDHLPLTYLPTKGLLRAPLSRLYWWPTWRKDVTTYVQECSTSCQRNKPSNLKPAGTLRPLPIPGTLWESLGMDFITHLPKTRKGAKD</sequence>
<dbReference type="PANTHER" id="PTHR35046">
    <property type="entry name" value="ZINC KNUCKLE (CCHC-TYPE) FAMILY PROTEIN"/>
    <property type="match status" value="1"/>
</dbReference>
<dbReference type="PANTHER" id="PTHR35046:SF26">
    <property type="entry name" value="RNA-DIRECTED DNA POLYMERASE"/>
    <property type="match status" value="1"/>
</dbReference>
<reference evidence="2 3" key="1">
    <citation type="journal article" date="2024" name="Nat. Commun.">
        <title>Phylogenomics reveals the evolutionary origins of lichenization in chlorophyte algae.</title>
        <authorList>
            <person name="Puginier C."/>
            <person name="Libourel C."/>
            <person name="Otte J."/>
            <person name="Skaloud P."/>
            <person name="Haon M."/>
            <person name="Grisel S."/>
            <person name="Petersen M."/>
            <person name="Berrin J.G."/>
            <person name="Delaux P.M."/>
            <person name="Dal Grande F."/>
            <person name="Keller J."/>
        </authorList>
    </citation>
    <scope>NUCLEOTIDE SEQUENCE [LARGE SCALE GENOMIC DNA]</scope>
    <source>
        <strain evidence="2 3">SAG 216-7</strain>
    </source>
</reference>